<dbReference type="AlphaFoldDB" id="A0AAD7ZYF6"/>
<sequence>LTTDDIIAILEQDDTIIDSSLYIGPPELHELSDGDSGDEWLQSIIYLHGVLAELQARRLTEGGVQDEILGLQEGQE</sequence>
<reference evidence="1" key="2">
    <citation type="submission" date="2023-05" db="EMBL/GenBank/DDBJ databases">
        <authorList>
            <person name="Fouks B."/>
        </authorList>
    </citation>
    <scope>NUCLEOTIDE SEQUENCE</scope>
    <source>
        <strain evidence="1">Stay&amp;Tobe</strain>
        <tissue evidence="1">Testes</tissue>
    </source>
</reference>
<evidence type="ECO:0000313" key="2">
    <source>
        <dbReference type="Proteomes" id="UP001233999"/>
    </source>
</evidence>
<keyword evidence="2" id="KW-1185">Reference proteome</keyword>
<comment type="caution">
    <text evidence="1">The sequence shown here is derived from an EMBL/GenBank/DDBJ whole genome shotgun (WGS) entry which is preliminary data.</text>
</comment>
<reference evidence="1" key="1">
    <citation type="journal article" date="2023" name="IScience">
        <title>Live-bearing cockroach genome reveals convergent evolutionary mechanisms linked to viviparity in insects and beyond.</title>
        <authorList>
            <person name="Fouks B."/>
            <person name="Harrison M.C."/>
            <person name="Mikhailova A.A."/>
            <person name="Marchal E."/>
            <person name="English S."/>
            <person name="Carruthers M."/>
            <person name="Jennings E.C."/>
            <person name="Chiamaka E.L."/>
            <person name="Frigard R.A."/>
            <person name="Pippel M."/>
            <person name="Attardo G.M."/>
            <person name="Benoit J.B."/>
            <person name="Bornberg-Bauer E."/>
            <person name="Tobe S.S."/>
        </authorList>
    </citation>
    <scope>NUCLEOTIDE SEQUENCE</scope>
    <source>
        <strain evidence="1">Stay&amp;Tobe</strain>
    </source>
</reference>
<dbReference type="Proteomes" id="UP001233999">
    <property type="component" value="Unassembled WGS sequence"/>
</dbReference>
<dbReference type="EMBL" id="JASPKZ010005286">
    <property type="protein sequence ID" value="KAJ9589042.1"/>
    <property type="molecule type" value="Genomic_DNA"/>
</dbReference>
<proteinExistence type="predicted"/>
<accession>A0AAD7ZYF6</accession>
<feature type="non-terminal residue" evidence="1">
    <location>
        <position position="1"/>
    </location>
</feature>
<name>A0AAD7ZYF6_DIPPU</name>
<organism evidence="1 2">
    <name type="scientific">Diploptera punctata</name>
    <name type="common">Pacific beetle cockroach</name>
    <dbReference type="NCBI Taxonomy" id="6984"/>
    <lineage>
        <taxon>Eukaryota</taxon>
        <taxon>Metazoa</taxon>
        <taxon>Ecdysozoa</taxon>
        <taxon>Arthropoda</taxon>
        <taxon>Hexapoda</taxon>
        <taxon>Insecta</taxon>
        <taxon>Pterygota</taxon>
        <taxon>Neoptera</taxon>
        <taxon>Polyneoptera</taxon>
        <taxon>Dictyoptera</taxon>
        <taxon>Blattodea</taxon>
        <taxon>Blaberoidea</taxon>
        <taxon>Blaberidae</taxon>
        <taxon>Diplopterinae</taxon>
        <taxon>Diploptera</taxon>
    </lineage>
</organism>
<evidence type="ECO:0000313" key="1">
    <source>
        <dbReference type="EMBL" id="KAJ9589042.1"/>
    </source>
</evidence>
<gene>
    <name evidence="1" type="ORF">L9F63_017662</name>
</gene>
<protein>
    <submittedName>
        <fullName evidence="1">Uncharacterized protein</fullName>
    </submittedName>
</protein>
<feature type="non-terminal residue" evidence="1">
    <location>
        <position position="76"/>
    </location>
</feature>